<comment type="caution">
    <text evidence="3">The sequence shown here is derived from an EMBL/GenBank/DDBJ whole genome shotgun (WGS) entry which is preliminary data.</text>
</comment>
<name>A0A916JZT6_9MICO</name>
<organism evidence="3 4">
    <name type="scientific">Leucobacter soli</name>
    <dbReference type="NCBI Taxonomy" id="2812850"/>
    <lineage>
        <taxon>Bacteria</taxon>
        <taxon>Bacillati</taxon>
        <taxon>Actinomycetota</taxon>
        <taxon>Actinomycetes</taxon>
        <taxon>Micrococcales</taxon>
        <taxon>Microbacteriaceae</taxon>
        <taxon>Leucobacter</taxon>
    </lineage>
</organism>
<dbReference type="RefSeq" id="WP_218116004.1">
    <property type="nucleotide sequence ID" value="NZ_CAJVAP010000026.1"/>
</dbReference>
<evidence type="ECO:0000313" key="4">
    <source>
        <dbReference type="Proteomes" id="UP000693892"/>
    </source>
</evidence>
<evidence type="ECO:0000313" key="3">
    <source>
        <dbReference type="EMBL" id="CAG7617179.1"/>
    </source>
</evidence>
<keyword evidence="4" id="KW-1185">Reference proteome</keyword>
<feature type="region of interest" description="Disordered" evidence="2">
    <location>
        <begin position="240"/>
        <end position="278"/>
    </location>
</feature>
<dbReference type="GO" id="GO:0009103">
    <property type="term" value="P:lipopolysaccharide biosynthetic process"/>
    <property type="evidence" value="ECO:0007669"/>
    <property type="project" value="TreeGrafter"/>
</dbReference>
<sequence length="406" mass="41790">MATLTLIGEPFPDCEAAAHAEGARELTRAVAETAPRGCSARLLVASDRPAPAFENARASTERLPLNATMLPVLWRTGVTARPLDGEMVHAITPLVALRARGEDDGSQSSVMVPHALGWLAPEAMGAATARQYRAFVKRAVKHADVVLTPTHATASALQERFGTDIVVQVLPLAAPPSFLPAGDSADRRTALGLPARYLVTTAVPGEAGRLEWLLQTLASDPSLPPLVVLVGSMPAEHAVEQTHETGGGDSGRGGAAPAPAAAAASQPAPQPDHADQAADSVAAAIPDALRGRVRIVRPRELADIGAVLSGATLLALPQPLIGTGYDVLGALSAGVPVLHGGCAAVAELALDAGVAAADAQSFAAELVRLCADGPERDRLGVLAQDRSRSFTWAGTAMSLWELHANI</sequence>
<protein>
    <submittedName>
        <fullName evidence="3">Uncharacterized protein</fullName>
    </submittedName>
</protein>
<feature type="compositionally biased region" description="Low complexity" evidence="2">
    <location>
        <begin position="255"/>
        <end position="267"/>
    </location>
</feature>
<dbReference type="PANTHER" id="PTHR46401">
    <property type="entry name" value="GLYCOSYLTRANSFERASE WBBK-RELATED"/>
    <property type="match status" value="1"/>
</dbReference>
<feature type="compositionally biased region" description="Gly residues" evidence="2">
    <location>
        <begin position="245"/>
        <end position="254"/>
    </location>
</feature>
<evidence type="ECO:0000256" key="1">
    <source>
        <dbReference type="ARBA" id="ARBA00022679"/>
    </source>
</evidence>
<proteinExistence type="predicted"/>
<accession>A0A916JZT6</accession>
<evidence type="ECO:0000256" key="2">
    <source>
        <dbReference type="SAM" id="MobiDB-lite"/>
    </source>
</evidence>
<gene>
    <name evidence="3" type="ORF">LEUCIP111803_02073</name>
</gene>
<reference evidence="3" key="1">
    <citation type="submission" date="2021-06" db="EMBL/GenBank/DDBJ databases">
        <authorList>
            <person name="Criscuolo A."/>
        </authorList>
    </citation>
    <scope>NUCLEOTIDE SEQUENCE</scope>
    <source>
        <strain evidence="3">CIP111803</strain>
    </source>
</reference>
<keyword evidence="1" id="KW-0808">Transferase</keyword>
<dbReference type="PANTHER" id="PTHR46401:SF2">
    <property type="entry name" value="GLYCOSYLTRANSFERASE WBBK-RELATED"/>
    <property type="match status" value="1"/>
</dbReference>
<dbReference type="GO" id="GO:0016757">
    <property type="term" value="F:glycosyltransferase activity"/>
    <property type="evidence" value="ECO:0007669"/>
    <property type="project" value="TreeGrafter"/>
</dbReference>
<dbReference type="AlphaFoldDB" id="A0A916JZT6"/>
<dbReference type="EMBL" id="CAJVAP010000026">
    <property type="protein sequence ID" value="CAG7617179.1"/>
    <property type="molecule type" value="Genomic_DNA"/>
</dbReference>
<dbReference type="Proteomes" id="UP000693892">
    <property type="component" value="Unassembled WGS sequence"/>
</dbReference>